<evidence type="ECO:0000313" key="6">
    <source>
        <dbReference type="Proteomes" id="UP000309340"/>
    </source>
</evidence>
<evidence type="ECO:0000256" key="3">
    <source>
        <dbReference type="ARBA" id="ARBA00022837"/>
    </source>
</evidence>
<comment type="caution">
    <text evidence="5">The sequence shown here is derived from an EMBL/GenBank/DDBJ whole genome shotgun (WGS) entry which is preliminary data.</text>
</comment>
<dbReference type="GO" id="GO:0016460">
    <property type="term" value="C:myosin II complex"/>
    <property type="evidence" value="ECO:0007669"/>
    <property type="project" value="TreeGrafter"/>
</dbReference>
<dbReference type="InterPro" id="IPR011992">
    <property type="entry name" value="EF-hand-dom_pair"/>
</dbReference>
<dbReference type="PANTHER" id="PTHR23048">
    <property type="entry name" value="MYOSIN LIGHT CHAIN 1, 3"/>
    <property type="match status" value="1"/>
</dbReference>
<gene>
    <name evidence="5" type="ORF">B0A55_09185</name>
</gene>
<dbReference type="STRING" id="329884.A0A4U0WVK8"/>
<evidence type="ECO:0000313" key="5">
    <source>
        <dbReference type="EMBL" id="TKA67704.1"/>
    </source>
</evidence>
<keyword evidence="2" id="KW-0677">Repeat</keyword>
<dbReference type="InterPro" id="IPR050230">
    <property type="entry name" value="CALM/Myosin/TropC-like"/>
</dbReference>
<keyword evidence="6" id="KW-1185">Reference proteome</keyword>
<dbReference type="OrthoDB" id="26525at2759"/>
<name>A0A4U0WVK8_9PEZI</name>
<organism evidence="5 6">
    <name type="scientific">Friedmanniomyces simplex</name>
    <dbReference type="NCBI Taxonomy" id="329884"/>
    <lineage>
        <taxon>Eukaryota</taxon>
        <taxon>Fungi</taxon>
        <taxon>Dikarya</taxon>
        <taxon>Ascomycota</taxon>
        <taxon>Pezizomycotina</taxon>
        <taxon>Dothideomycetes</taxon>
        <taxon>Dothideomycetidae</taxon>
        <taxon>Mycosphaerellales</taxon>
        <taxon>Teratosphaeriaceae</taxon>
        <taxon>Friedmanniomyces</taxon>
    </lineage>
</organism>
<proteinExistence type="predicted"/>
<evidence type="ECO:0000256" key="2">
    <source>
        <dbReference type="ARBA" id="ARBA00022737"/>
    </source>
</evidence>
<evidence type="ECO:0000256" key="1">
    <source>
        <dbReference type="ARBA" id="ARBA00020786"/>
    </source>
</evidence>
<dbReference type="SUPFAM" id="SSF47473">
    <property type="entry name" value="EF-hand"/>
    <property type="match status" value="1"/>
</dbReference>
<dbReference type="Gene3D" id="1.10.238.10">
    <property type="entry name" value="EF-hand"/>
    <property type="match status" value="2"/>
</dbReference>
<dbReference type="FunFam" id="1.10.238.10:FF:000178">
    <property type="entry name" value="Calmodulin-2 A"/>
    <property type="match status" value="1"/>
</dbReference>
<keyword evidence="3" id="KW-0106">Calcium</keyword>
<evidence type="ECO:0000256" key="4">
    <source>
        <dbReference type="SAM" id="MobiDB-lite"/>
    </source>
</evidence>
<protein>
    <recommendedName>
        <fullName evidence="1">Calmodulin</fullName>
    </recommendedName>
</protein>
<dbReference type="Proteomes" id="UP000309340">
    <property type="component" value="Unassembled WGS sequence"/>
</dbReference>
<feature type="region of interest" description="Disordered" evidence="4">
    <location>
        <begin position="1"/>
        <end position="36"/>
    </location>
</feature>
<dbReference type="PANTHER" id="PTHR23048:SF59">
    <property type="entry name" value="EF-HAND SUPERFAMILY PROTEIN"/>
    <property type="match status" value="1"/>
</dbReference>
<sequence>MPPKRKQPAAASKSAASAPSTKRRSKLAKEHNLTPDQEAEIAEAFSLFSAPDDTAHGGIATSEIRRCLVALNAPPANQEEMNEILDTVDPERTGRVGYEYFVAVAALKMNRARFTGDAEEREAEQREEVGRAFRLFTRGRAGEEEEGVIGLGDLRRVARELREEVPEGVLRDMVREATGGGLRGVGREEFEGVMRRAGLFG</sequence>
<reference evidence="5 6" key="1">
    <citation type="submission" date="2017-03" db="EMBL/GenBank/DDBJ databases">
        <title>Genomes of endolithic fungi from Antarctica.</title>
        <authorList>
            <person name="Coleine C."/>
            <person name="Masonjones S."/>
            <person name="Stajich J.E."/>
        </authorList>
    </citation>
    <scope>NUCLEOTIDE SEQUENCE [LARGE SCALE GENOMIC DNA]</scope>
    <source>
        <strain evidence="5 6">CCFEE 5184</strain>
    </source>
</reference>
<feature type="compositionally biased region" description="Low complexity" evidence="4">
    <location>
        <begin position="8"/>
        <end position="20"/>
    </location>
</feature>
<dbReference type="EMBL" id="NAJQ01000554">
    <property type="protein sequence ID" value="TKA67704.1"/>
    <property type="molecule type" value="Genomic_DNA"/>
</dbReference>
<dbReference type="AlphaFoldDB" id="A0A4U0WVK8"/>
<accession>A0A4U0WVK8</accession>